<keyword evidence="5" id="KW-0547">Nucleotide-binding</keyword>
<dbReference type="GO" id="GO:0005737">
    <property type="term" value="C:cytoplasm"/>
    <property type="evidence" value="ECO:0007669"/>
    <property type="project" value="UniProtKB-SubCell"/>
</dbReference>
<protein>
    <submittedName>
        <fullName evidence="11">Uncharacterized protein</fullName>
    </submittedName>
</protein>
<dbReference type="Pfam" id="PF17776">
    <property type="entry name" value="NLRC4_HD2"/>
    <property type="match status" value="1"/>
</dbReference>
<dbReference type="InterPro" id="IPR027417">
    <property type="entry name" value="P-loop_NTPase"/>
</dbReference>
<evidence type="ECO:0000256" key="7">
    <source>
        <dbReference type="SAM" id="MobiDB-lite"/>
    </source>
</evidence>
<keyword evidence="2" id="KW-0963">Cytoplasm</keyword>
<dbReference type="SUPFAM" id="SSF53098">
    <property type="entry name" value="Ribonuclease H-like"/>
    <property type="match status" value="1"/>
</dbReference>
<dbReference type="EMBL" id="VEVO01000007">
    <property type="protein sequence ID" value="KAF0039279.1"/>
    <property type="molecule type" value="Genomic_DNA"/>
</dbReference>
<dbReference type="Proteomes" id="UP000438429">
    <property type="component" value="Unassembled WGS sequence"/>
</dbReference>
<evidence type="ECO:0000259" key="8">
    <source>
        <dbReference type="Pfam" id="PF05729"/>
    </source>
</evidence>
<dbReference type="InterPro" id="IPR012337">
    <property type="entry name" value="RNaseH-like_sf"/>
</dbReference>
<dbReference type="InterPro" id="IPR032675">
    <property type="entry name" value="LRR_dom_sf"/>
</dbReference>
<comment type="subcellular location">
    <subcellularLocation>
        <location evidence="1">Cytoplasm</location>
    </subcellularLocation>
</comment>
<comment type="caution">
    <text evidence="11">The sequence shown here is derived from an EMBL/GenBank/DDBJ whole genome shotgun (WGS) entry which is preliminary data.</text>
</comment>
<evidence type="ECO:0000313" key="11">
    <source>
        <dbReference type="EMBL" id="KAF0039279.1"/>
    </source>
</evidence>
<dbReference type="InterPro" id="IPR001611">
    <property type="entry name" value="Leu-rich_rpt"/>
</dbReference>
<dbReference type="Pfam" id="PF13516">
    <property type="entry name" value="LRR_6"/>
    <property type="match status" value="2"/>
</dbReference>
<evidence type="ECO:0000259" key="10">
    <source>
        <dbReference type="Pfam" id="PF17779"/>
    </source>
</evidence>
<accession>A0A6A4T327</accession>
<feature type="compositionally biased region" description="Low complexity" evidence="7">
    <location>
        <begin position="553"/>
        <end position="565"/>
    </location>
</feature>
<dbReference type="InterPro" id="IPR041267">
    <property type="entry name" value="NLRP_HD2"/>
</dbReference>
<feature type="domain" description="NOD1/2 winged helix" evidence="10">
    <location>
        <begin position="801"/>
        <end position="849"/>
    </location>
</feature>
<evidence type="ECO:0000256" key="3">
    <source>
        <dbReference type="ARBA" id="ARBA00022614"/>
    </source>
</evidence>
<organism evidence="11 12">
    <name type="scientific">Scophthalmus maximus</name>
    <name type="common">Turbot</name>
    <name type="synonym">Psetta maxima</name>
    <dbReference type="NCBI Taxonomy" id="52904"/>
    <lineage>
        <taxon>Eukaryota</taxon>
        <taxon>Metazoa</taxon>
        <taxon>Chordata</taxon>
        <taxon>Craniata</taxon>
        <taxon>Vertebrata</taxon>
        <taxon>Euteleostomi</taxon>
        <taxon>Actinopterygii</taxon>
        <taxon>Neopterygii</taxon>
        <taxon>Teleostei</taxon>
        <taxon>Neoteleostei</taxon>
        <taxon>Acanthomorphata</taxon>
        <taxon>Carangaria</taxon>
        <taxon>Pleuronectiformes</taxon>
        <taxon>Pleuronectoidei</taxon>
        <taxon>Scophthalmidae</taxon>
        <taxon>Scophthalmus</taxon>
    </lineage>
</organism>
<evidence type="ECO:0000256" key="2">
    <source>
        <dbReference type="ARBA" id="ARBA00022490"/>
    </source>
</evidence>
<evidence type="ECO:0000256" key="5">
    <source>
        <dbReference type="ARBA" id="ARBA00022741"/>
    </source>
</evidence>
<gene>
    <name evidence="11" type="ORF">F2P81_007514</name>
</gene>
<keyword evidence="3" id="KW-0433">Leucine-rich repeat</keyword>
<feature type="domain" description="NACHT LRR and PYD" evidence="9">
    <location>
        <begin position="893"/>
        <end position="995"/>
    </location>
</feature>
<dbReference type="Pfam" id="PF17779">
    <property type="entry name" value="WHD_NOD2"/>
    <property type="match status" value="1"/>
</dbReference>
<evidence type="ECO:0000256" key="1">
    <source>
        <dbReference type="ARBA" id="ARBA00004496"/>
    </source>
</evidence>
<dbReference type="SMART" id="SM00368">
    <property type="entry name" value="LRR_RI"/>
    <property type="match status" value="5"/>
</dbReference>
<feature type="region of interest" description="Disordered" evidence="7">
    <location>
        <begin position="526"/>
        <end position="584"/>
    </location>
</feature>
<dbReference type="InterPro" id="IPR051261">
    <property type="entry name" value="NLR"/>
</dbReference>
<sequence>MLVLYIKYREQNDVNYKTVFGGIIQLTACTAHDIVQAITQFYSKHGLDLQKMVMLTSDGASVILGKHNGVAALLKWQIPHLTEQHCVAHREDLGIDDAWKDVPLMRDVETLLRTVYSTFSRSTVKRAKIEDLAKILDEDTLSFRPLSEVRWLSWHQAVNAVLRNYTVLEEYCKRESSDNRDPVAIYCYKKLRDSKFKLCAHLDARFPEDELKEWSAFDIEALSSDISFEYGSTDIATLAKKYKDWTAKGITALCNVMKEGTPLSFEMLKEKHLLEKQDFYRYLQMRNYIYLKRRRNLHIFAVNTCGNTLQEPVGQANNPVGKPESSDPNLVSMKHLTQVRHSDQAVHKHLSLRPEVQLEMTLVQEHHTNLQEQIQAPQPRVEGDPEEGHTSKVSIAACTAIQEPHSVPDLEEMSSSGLTSRHLLHDALQPMEQMNPGYQETHASSLATPAGAVSHFVSSDDHQASPPACLMDMGAPQPRDAHPPIFRPSSLRSERRKEDCCQLECTTRVHSARGYEGNVNILVPGNIALDGDDRPRVKVNGKTEPQRRWPPRQQSGQHSQGGDDQIVVPGSSRTMSAEPPSAKKGRELNLIKDEQHSLLMLLHVFYPTLQNVTAEKLAVCRLLFIFDGLDESRLSLDFNQGEVVSDVTQRSSVNELLTNLIQGNLLPSNLVWITSRPVAANQIPSTCVDRVTEVRRFTEAQKEEYFMRMFSDEELSSRIISHVKTSRSLHIMCLIPVFCWINATVLEHRLTTDQREELPKTLTDLYSHFLLVQTKKKKIKYHEGHEMSPEREKLTEADKEVLLKLGRLAFEHLETGNIMFYQEDLERCGLDVTEASVYSGVCTEIFRRECVVTVPENCLLLCSSEFMFHCVTNRNTEVVDNFQGKTFLEVLLKKFRRLWNNTQSDPPLEDFPKTTMQKSLESQNGHLNLFVRFLHGLCLESNQRLLRGLLGQTENDPEIIQRIIDKLKEINNDKISSDRSINIFQCLMEMNDISVHQEIQEFLKSENKSEKELSVIYCSVLAYMLQMSEEVLDELNLKKFIRCGLSETHYKVMASALKSNPSHLTELHLSKNNLWDGVRSLYVGLESPHCRLETLGLICCRLSEISCSSLASALKSNPSHLKQLDLSRNKLQDSGVKGLCGFLESPHCRLETLRLESCSLSEISCSSLASALKFNPSRLRELKLSDNELQDSGVKELCGLLGSPHCLLETLRLHWISGISSGKGNLPCHCPKLLPMDLHLYKSNRWQCNVPAIGRSSVPSVLYLMVALELCFRIVGGGVMEEYLEKYKVHHEGLDPTVNMRENAISNMSWVKTFLLCMGIMSPGSRTGCSWLTSPGSVGVVVGGMKVTTAKFYLQNASHFVKFMM</sequence>
<dbReference type="GO" id="GO:0005524">
    <property type="term" value="F:ATP binding"/>
    <property type="evidence" value="ECO:0007669"/>
    <property type="project" value="UniProtKB-KW"/>
</dbReference>
<feature type="domain" description="NACHT" evidence="8">
    <location>
        <begin position="621"/>
        <end position="713"/>
    </location>
</feature>
<keyword evidence="4" id="KW-0677">Repeat</keyword>
<dbReference type="SUPFAM" id="SSF52047">
    <property type="entry name" value="RNI-like"/>
    <property type="match status" value="1"/>
</dbReference>
<proteinExistence type="predicted"/>
<dbReference type="PANTHER" id="PTHR24106">
    <property type="entry name" value="NACHT, LRR AND CARD DOMAINS-CONTAINING"/>
    <property type="match status" value="1"/>
</dbReference>
<name>A0A6A4T327_SCOMX</name>
<evidence type="ECO:0000256" key="4">
    <source>
        <dbReference type="ARBA" id="ARBA00022737"/>
    </source>
</evidence>
<dbReference type="InterPro" id="IPR041075">
    <property type="entry name" value="NOD1/2_WH"/>
</dbReference>
<evidence type="ECO:0000256" key="6">
    <source>
        <dbReference type="ARBA" id="ARBA00022840"/>
    </source>
</evidence>
<dbReference type="Gene3D" id="3.80.10.10">
    <property type="entry name" value="Ribonuclease Inhibitor"/>
    <property type="match status" value="1"/>
</dbReference>
<reference evidence="11 12" key="1">
    <citation type="submission" date="2019-06" db="EMBL/GenBank/DDBJ databases">
        <title>Draft genomes of female and male turbot (Scophthalmus maximus).</title>
        <authorList>
            <person name="Xu H."/>
            <person name="Xu X.-W."/>
            <person name="Shao C."/>
            <person name="Chen S."/>
        </authorList>
    </citation>
    <scope>NUCLEOTIDE SEQUENCE [LARGE SCALE GENOMIC DNA]</scope>
    <source>
        <strain evidence="11">Ysfricsl-2016a</strain>
        <tissue evidence="11">Blood</tissue>
    </source>
</reference>
<dbReference type="InterPro" id="IPR007111">
    <property type="entry name" value="NACHT_NTPase"/>
</dbReference>
<dbReference type="Gene3D" id="3.40.50.300">
    <property type="entry name" value="P-loop containing nucleotide triphosphate hydrolases"/>
    <property type="match status" value="1"/>
</dbReference>
<keyword evidence="6" id="KW-0067">ATP-binding</keyword>
<evidence type="ECO:0000259" key="9">
    <source>
        <dbReference type="Pfam" id="PF17776"/>
    </source>
</evidence>
<dbReference type="Pfam" id="PF05729">
    <property type="entry name" value="NACHT"/>
    <property type="match status" value="1"/>
</dbReference>
<evidence type="ECO:0000313" key="12">
    <source>
        <dbReference type="Proteomes" id="UP000438429"/>
    </source>
</evidence>
<feature type="region of interest" description="Disordered" evidence="7">
    <location>
        <begin position="471"/>
        <end position="498"/>
    </location>
</feature>